<evidence type="ECO:0000256" key="1">
    <source>
        <dbReference type="ARBA" id="ARBA00004123"/>
    </source>
</evidence>
<dbReference type="SUPFAM" id="SSF101936">
    <property type="entry name" value="DNA-binding pseudobarrel domain"/>
    <property type="match status" value="1"/>
</dbReference>
<keyword evidence="8" id="KW-1185">Reference proteome</keyword>
<dbReference type="GO" id="GO:0005634">
    <property type="term" value="C:nucleus"/>
    <property type="evidence" value="ECO:0007669"/>
    <property type="project" value="UniProtKB-SubCell"/>
</dbReference>
<keyword evidence="3" id="KW-0238">DNA-binding</keyword>
<dbReference type="Pfam" id="PF02362">
    <property type="entry name" value="B3"/>
    <property type="match status" value="1"/>
</dbReference>
<dbReference type="InterPro" id="IPR015300">
    <property type="entry name" value="DNA-bd_pseudobarrel_sf"/>
</dbReference>
<feature type="domain" description="TF-B3" evidence="6">
    <location>
        <begin position="50"/>
        <end position="113"/>
    </location>
</feature>
<dbReference type="AlphaFoldDB" id="A0A444ZT89"/>
<evidence type="ECO:0000313" key="7">
    <source>
        <dbReference type="EMBL" id="RYR17302.1"/>
    </source>
</evidence>
<keyword evidence="2" id="KW-0805">Transcription regulation</keyword>
<evidence type="ECO:0000256" key="3">
    <source>
        <dbReference type="ARBA" id="ARBA00023125"/>
    </source>
</evidence>
<dbReference type="Gramene" id="arahy.Tifrunner.gnm2.ann2.Ah13g604000.1">
    <property type="protein sequence ID" value="arahy.Tifrunner.gnm2.ann2.Ah13g604000.1-CDS"/>
    <property type="gene ID" value="arahy.Tifrunner.gnm2.ann2.Ah13g604000"/>
</dbReference>
<name>A0A444ZT89_ARAHY</name>
<dbReference type="SMART" id="SM01019">
    <property type="entry name" value="B3"/>
    <property type="match status" value="1"/>
</dbReference>
<evidence type="ECO:0000313" key="8">
    <source>
        <dbReference type="Proteomes" id="UP000289738"/>
    </source>
</evidence>
<accession>A0A444ZT89</accession>
<evidence type="ECO:0000259" key="6">
    <source>
        <dbReference type="PROSITE" id="PS50863"/>
    </source>
</evidence>
<keyword evidence="5" id="KW-0539">Nucleus</keyword>
<evidence type="ECO:0000256" key="2">
    <source>
        <dbReference type="ARBA" id="ARBA00023015"/>
    </source>
</evidence>
<evidence type="ECO:0000256" key="5">
    <source>
        <dbReference type="ARBA" id="ARBA00023242"/>
    </source>
</evidence>
<proteinExistence type="predicted"/>
<dbReference type="PROSITE" id="PS50863">
    <property type="entry name" value="B3"/>
    <property type="match status" value="1"/>
</dbReference>
<comment type="caution">
    <text evidence="7">The sequence shown here is derived from an EMBL/GenBank/DDBJ whole genome shotgun (WGS) entry which is preliminary data.</text>
</comment>
<organism evidence="7 8">
    <name type="scientific">Arachis hypogaea</name>
    <name type="common">Peanut</name>
    <dbReference type="NCBI Taxonomy" id="3818"/>
    <lineage>
        <taxon>Eukaryota</taxon>
        <taxon>Viridiplantae</taxon>
        <taxon>Streptophyta</taxon>
        <taxon>Embryophyta</taxon>
        <taxon>Tracheophyta</taxon>
        <taxon>Spermatophyta</taxon>
        <taxon>Magnoliopsida</taxon>
        <taxon>eudicotyledons</taxon>
        <taxon>Gunneridae</taxon>
        <taxon>Pentapetalae</taxon>
        <taxon>rosids</taxon>
        <taxon>fabids</taxon>
        <taxon>Fabales</taxon>
        <taxon>Fabaceae</taxon>
        <taxon>Papilionoideae</taxon>
        <taxon>50 kb inversion clade</taxon>
        <taxon>dalbergioids sensu lato</taxon>
        <taxon>Dalbergieae</taxon>
        <taxon>Pterocarpus clade</taxon>
        <taxon>Arachis</taxon>
    </lineage>
</organism>
<sequence length="114" mass="13026">MASSSFQRNKHSPSSVICFFKIVLRQSLEDGNSAFQQSSSENTFKKTKYVNLRNREKQWPVTLIYYPTRKIAILSAGSVSFARENNLKAGDICIFELVYREGAELDAHIFLRDA</sequence>
<comment type="subcellular location">
    <subcellularLocation>
        <location evidence="1">Nucleus</location>
    </subcellularLocation>
</comment>
<reference evidence="7 8" key="1">
    <citation type="submission" date="2019-01" db="EMBL/GenBank/DDBJ databases">
        <title>Sequencing of cultivated peanut Arachis hypogaea provides insights into genome evolution and oil improvement.</title>
        <authorList>
            <person name="Chen X."/>
        </authorList>
    </citation>
    <scope>NUCLEOTIDE SEQUENCE [LARGE SCALE GENOMIC DNA]</scope>
    <source>
        <strain evidence="8">cv. Fuhuasheng</strain>
        <tissue evidence="7">Leaves</tissue>
    </source>
</reference>
<dbReference type="Proteomes" id="UP000289738">
    <property type="component" value="Chromosome B03"/>
</dbReference>
<dbReference type="Gene3D" id="2.40.330.10">
    <property type="entry name" value="DNA-binding pseudobarrel domain"/>
    <property type="match status" value="1"/>
</dbReference>
<keyword evidence="4" id="KW-0804">Transcription</keyword>
<dbReference type="InterPro" id="IPR003340">
    <property type="entry name" value="B3_DNA-bd"/>
</dbReference>
<dbReference type="CDD" id="cd10017">
    <property type="entry name" value="B3_DNA"/>
    <property type="match status" value="1"/>
</dbReference>
<protein>
    <recommendedName>
        <fullName evidence="6">TF-B3 domain-containing protein</fullName>
    </recommendedName>
</protein>
<dbReference type="EMBL" id="SDMP01000013">
    <property type="protein sequence ID" value="RYR17302.1"/>
    <property type="molecule type" value="Genomic_DNA"/>
</dbReference>
<evidence type="ECO:0000256" key="4">
    <source>
        <dbReference type="ARBA" id="ARBA00023163"/>
    </source>
</evidence>
<gene>
    <name evidence="7" type="ORF">Ahy_B03g062068</name>
</gene>
<dbReference type="SMR" id="A0A444ZT89"/>
<dbReference type="GO" id="GO:0003677">
    <property type="term" value="F:DNA binding"/>
    <property type="evidence" value="ECO:0007669"/>
    <property type="project" value="UniProtKB-KW"/>
</dbReference>